<feature type="transmembrane region" description="Helical" evidence="7">
    <location>
        <begin position="554"/>
        <end position="574"/>
    </location>
</feature>
<keyword evidence="10" id="KW-1185">Reference proteome</keyword>
<keyword evidence="2" id="KW-0813">Transport</keyword>
<feature type="transmembrane region" description="Helical" evidence="7">
    <location>
        <begin position="397"/>
        <end position="415"/>
    </location>
</feature>
<keyword evidence="3 7" id="KW-0812">Transmembrane</keyword>
<dbReference type="PANTHER" id="PTHR23502:SF26">
    <property type="entry name" value="MAJOR FACILITATOR SUPERFAMILY (MFS) PROFILE DOMAIN-CONTAINING PROTEIN"/>
    <property type="match status" value="1"/>
</dbReference>
<dbReference type="FunFam" id="1.20.1720.10:FF:000009">
    <property type="entry name" value="MFS multidrug transporter"/>
    <property type="match status" value="1"/>
</dbReference>
<dbReference type="GO" id="GO:0005886">
    <property type="term" value="C:plasma membrane"/>
    <property type="evidence" value="ECO:0007669"/>
    <property type="project" value="TreeGrafter"/>
</dbReference>
<feature type="transmembrane region" description="Helical" evidence="7">
    <location>
        <begin position="360"/>
        <end position="377"/>
    </location>
</feature>
<organism evidence="9 10">
    <name type="scientific">Cercophora samala</name>
    <dbReference type="NCBI Taxonomy" id="330535"/>
    <lineage>
        <taxon>Eukaryota</taxon>
        <taxon>Fungi</taxon>
        <taxon>Dikarya</taxon>
        <taxon>Ascomycota</taxon>
        <taxon>Pezizomycotina</taxon>
        <taxon>Sordariomycetes</taxon>
        <taxon>Sordariomycetidae</taxon>
        <taxon>Sordariales</taxon>
        <taxon>Lasiosphaeriaceae</taxon>
        <taxon>Cercophora</taxon>
    </lineage>
</organism>
<dbReference type="InterPro" id="IPR020846">
    <property type="entry name" value="MFS_dom"/>
</dbReference>
<gene>
    <name evidence="9" type="ORF">QBC41DRAFT_127159</name>
</gene>
<name>A0AA39ZCJ5_9PEZI</name>
<evidence type="ECO:0000313" key="9">
    <source>
        <dbReference type="EMBL" id="KAK0668211.1"/>
    </source>
</evidence>
<feature type="domain" description="Major facilitator superfamily (MFS) profile" evidence="8">
    <location>
        <begin position="118"/>
        <end position="578"/>
    </location>
</feature>
<evidence type="ECO:0000256" key="7">
    <source>
        <dbReference type="SAM" id="Phobius"/>
    </source>
</evidence>
<feature type="transmembrane region" description="Helical" evidence="7">
    <location>
        <begin position="151"/>
        <end position="171"/>
    </location>
</feature>
<evidence type="ECO:0000259" key="8">
    <source>
        <dbReference type="PROSITE" id="PS50850"/>
    </source>
</evidence>
<evidence type="ECO:0000256" key="4">
    <source>
        <dbReference type="ARBA" id="ARBA00022989"/>
    </source>
</evidence>
<dbReference type="Proteomes" id="UP001174997">
    <property type="component" value="Unassembled WGS sequence"/>
</dbReference>
<feature type="transmembrane region" description="Helical" evidence="7">
    <location>
        <begin position="183"/>
        <end position="202"/>
    </location>
</feature>
<dbReference type="Gene3D" id="1.20.1720.10">
    <property type="entry name" value="Multidrug resistance protein D"/>
    <property type="match status" value="1"/>
</dbReference>
<dbReference type="InterPro" id="IPR011701">
    <property type="entry name" value="MFS"/>
</dbReference>
<feature type="transmembrane region" description="Helical" evidence="7">
    <location>
        <begin position="270"/>
        <end position="292"/>
    </location>
</feature>
<dbReference type="SUPFAM" id="SSF103473">
    <property type="entry name" value="MFS general substrate transporter"/>
    <property type="match status" value="1"/>
</dbReference>
<evidence type="ECO:0000256" key="1">
    <source>
        <dbReference type="ARBA" id="ARBA00004141"/>
    </source>
</evidence>
<reference evidence="9" key="1">
    <citation type="submission" date="2023-06" db="EMBL/GenBank/DDBJ databases">
        <title>Genome-scale phylogeny and comparative genomics of the fungal order Sordariales.</title>
        <authorList>
            <consortium name="Lawrence Berkeley National Laboratory"/>
            <person name="Hensen N."/>
            <person name="Bonometti L."/>
            <person name="Westerberg I."/>
            <person name="Brannstrom I.O."/>
            <person name="Guillou S."/>
            <person name="Cros-Aarteil S."/>
            <person name="Calhoun S."/>
            <person name="Haridas S."/>
            <person name="Kuo A."/>
            <person name="Mondo S."/>
            <person name="Pangilinan J."/>
            <person name="Riley R."/>
            <person name="Labutti K."/>
            <person name="Andreopoulos B."/>
            <person name="Lipzen A."/>
            <person name="Chen C."/>
            <person name="Yanf M."/>
            <person name="Daum C."/>
            <person name="Ng V."/>
            <person name="Clum A."/>
            <person name="Steindorff A."/>
            <person name="Ohm R."/>
            <person name="Martin F."/>
            <person name="Silar P."/>
            <person name="Natvig D."/>
            <person name="Lalanne C."/>
            <person name="Gautier V."/>
            <person name="Ament-Velasquez S.L."/>
            <person name="Kruys A."/>
            <person name="Hutchinson M.I."/>
            <person name="Powell A.J."/>
            <person name="Barry K."/>
            <person name="Miller A.N."/>
            <person name="Grigoriev I.V."/>
            <person name="Debuchy R."/>
            <person name="Gladieux P."/>
            <person name="Thoren M.H."/>
            <person name="Johannesson H."/>
        </authorList>
    </citation>
    <scope>NUCLEOTIDE SEQUENCE</scope>
    <source>
        <strain evidence="9">CBS 307.81</strain>
    </source>
</reference>
<sequence length="601" mass="65383">MDKPPILKRPASIDIAAPGAFFTATHNDREELRRAVTADTPKAYENPLQSEDGSALPTSGTPASIAHPWRTLNNTEYSDGHVVEIALSDADSEERVSEKTDAKQGLYHVFSRREKWLLVWIVSFAGLFSPLSSNIYFPALGDISAHVQTEIAMISLTVTVYMAVQGVAPSLWGPLSDTRGRRVTFICTFAVYLMANIALAFSRNFASLMAFRAIQAAGSAATISVGAGVIGDITTAKERGGFMGSFGGIRMLGQSIGPVIGGIITEFFGFHAIFWFLVILGFMSLLVIVIFLPETLRHIAGNGTIALHGIHRPVVTRHVSKHWKQPHAEYNDQGDISTSTPKFTLGSILAPLQFLFEKDVFATLLFGAFVYTIWSMVTSSTTALFQPRYQLSNLQVGLIFLPNGAACVSGSYFTGKILDSDYRLVETQYRASHGISVDTPLETKQLSELPLSRARLRSSWYFVVLFVLAVAGYGFSLSTPLLASTPGMALPLVLQFVIAFSATAIFTQNSALMVDLYPGASASATAVNNLVRCSLGAVGVAGVQFIIDRIGVKVTFLIFAVAIIALTPLMWLQWKYGETWRAQRMARLARREGEQAVVAQV</sequence>
<feature type="transmembrane region" description="Helical" evidence="7">
    <location>
        <begin position="460"/>
        <end position="482"/>
    </location>
</feature>
<dbReference type="AlphaFoldDB" id="A0AA39ZCJ5"/>
<dbReference type="PROSITE" id="PS50850">
    <property type="entry name" value="MFS"/>
    <property type="match status" value="1"/>
</dbReference>
<accession>A0AA39ZCJ5</accession>
<dbReference type="InterPro" id="IPR036259">
    <property type="entry name" value="MFS_trans_sf"/>
</dbReference>
<feature type="transmembrane region" description="Helical" evidence="7">
    <location>
        <begin position="117"/>
        <end position="139"/>
    </location>
</feature>
<evidence type="ECO:0000256" key="5">
    <source>
        <dbReference type="ARBA" id="ARBA00023136"/>
    </source>
</evidence>
<keyword evidence="5 7" id="KW-0472">Membrane</keyword>
<evidence type="ECO:0000313" key="10">
    <source>
        <dbReference type="Proteomes" id="UP001174997"/>
    </source>
</evidence>
<comment type="subcellular location">
    <subcellularLocation>
        <location evidence="1">Membrane</location>
        <topology evidence="1">Multi-pass membrane protein</topology>
    </subcellularLocation>
</comment>
<evidence type="ECO:0000256" key="6">
    <source>
        <dbReference type="SAM" id="MobiDB-lite"/>
    </source>
</evidence>
<dbReference type="PANTHER" id="PTHR23502">
    <property type="entry name" value="MAJOR FACILITATOR SUPERFAMILY"/>
    <property type="match status" value="1"/>
</dbReference>
<dbReference type="PRINTS" id="PR01036">
    <property type="entry name" value="TCRTETB"/>
</dbReference>
<feature type="transmembrane region" description="Helical" evidence="7">
    <location>
        <begin position="242"/>
        <end position="264"/>
    </location>
</feature>
<dbReference type="Pfam" id="PF07690">
    <property type="entry name" value="MFS_1"/>
    <property type="match status" value="1"/>
</dbReference>
<feature type="transmembrane region" description="Helical" evidence="7">
    <location>
        <begin position="208"/>
        <end position="230"/>
    </location>
</feature>
<feature type="region of interest" description="Disordered" evidence="6">
    <location>
        <begin position="37"/>
        <end position="61"/>
    </location>
</feature>
<dbReference type="Gene3D" id="1.20.1250.20">
    <property type="entry name" value="MFS general substrate transporter like domains"/>
    <property type="match status" value="1"/>
</dbReference>
<evidence type="ECO:0000256" key="3">
    <source>
        <dbReference type="ARBA" id="ARBA00022692"/>
    </source>
</evidence>
<feature type="transmembrane region" description="Helical" evidence="7">
    <location>
        <begin position="488"/>
        <end position="507"/>
    </location>
</feature>
<dbReference type="EMBL" id="JAULSY010000060">
    <property type="protein sequence ID" value="KAK0668211.1"/>
    <property type="molecule type" value="Genomic_DNA"/>
</dbReference>
<protein>
    <submittedName>
        <fullName evidence="9">Major facilitator superfamily domain-containing protein</fullName>
    </submittedName>
</protein>
<proteinExistence type="predicted"/>
<keyword evidence="4 7" id="KW-1133">Transmembrane helix</keyword>
<feature type="compositionally biased region" description="Polar residues" evidence="6">
    <location>
        <begin position="47"/>
        <end position="61"/>
    </location>
</feature>
<evidence type="ECO:0000256" key="2">
    <source>
        <dbReference type="ARBA" id="ARBA00022448"/>
    </source>
</evidence>
<comment type="caution">
    <text evidence="9">The sequence shown here is derived from an EMBL/GenBank/DDBJ whole genome shotgun (WGS) entry which is preliminary data.</text>
</comment>
<dbReference type="GO" id="GO:0022857">
    <property type="term" value="F:transmembrane transporter activity"/>
    <property type="evidence" value="ECO:0007669"/>
    <property type="project" value="InterPro"/>
</dbReference>